<dbReference type="PRINTS" id="PR01245">
    <property type="entry name" value="RAD1REC1"/>
</dbReference>
<organism evidence="7">
    <name type="scientific">Eremomyces bilateralis CBS 781.70</name>
    <dbReference type="NCBI Taxonomy" id="1392243"/>
    <lineage>
        <taxon>Eukaryota</taxon>
        <taxon>Fungi</taxon>
        <taxon>Dikarya</taxon>
        <taxon>Ascomycota</taxon>
        <taxon>Pezizomycotina</taxon>
        <taxon>Dothideomycetes</taxon>
        <taxon>Dothideomycetes incertae sedis</taxon>
        <taxon>Eremomycetales</taxon>
        <taxon>Eremomycetaceae</taxon>
        <taxon>Eremomyces</taxon>
    </lineage>
</organism>
<evidence type="ECO:0000256" key="2">
    <source>
        <dbReference type="ARBA" id="ARBA00010991"/>
    </source>
</evidence>
<dbReference type="PANTHER" id="PTHR10870:SF0">
    <property type="entry name" value="CELL CYCLE CHECKPOINT PROTEIN RAD1"/>
    <property type="match status" value="1"/>
</dbReference>
<proteinExistence type="inferred from homology"/>
<dbReference type="GeneID" id="54414707"/>
<dbReference type="Proteomes" id="UP000504638">
    <property type="component" value="Unplaced"/>
</dbReference>
<evidence type="ECO:0000313" key="7">
    <source>
        <dbReference type="EMBL" id="KAF1808902.1"/>
    </source>
</evidence>
<dbReference type="GO" id="GO:0000077">
    <property type="term" value="P:DNA damage checkpoint signaling"/>
    <property type="evidence" value="ECO:0007669"/>
    <property type="project" value="InterPro"/>
</dbReference>
<evidence type="ECO:0000256" key="1">
    <source>
        <dbReference type="ARBA" id="ARBA00004123"/>
    </source>
</evidence>
<dbReference type="Pfam" id="PF02144">
    <property type="entry name" value="Rad1"/>
    <property type="match status" value="1"/>
</dbReference>
<accession>A0A6G1FT88</accession>
<comment type="similarity">
    <text evidence="2">Belongs to the rad1 family.</text>
</comment>
<reference evidence="9" key="2">
    <citation type="submission" date="2020-04" db="EMBL/GenBank/DDBJ databases">
        <authorList>
            <consortium name="NCBI Genome Project"/>
        </authorList>
    </citation>
    <scope>NUCLEOTIDE SEQUENCE</scope>
    <source>
        <strain evidence="9">CBS 781.70</strain>
    </source>
</reference>
<evidence type="ECO:0000313" key="9">
    <source>
        <dbReference type="RefSeq" id="XP_033530533.1"/>
    </source>
</evidence>
<reference evidence="7 9" key="1">
    <citation type="submission" date="2020-01" db="EMBL/GenBank/DDBJ databases">
        <authorList>
            <consortium name="DOE Joint Genome Institute"/>
            <person name="Haridas S."/>
            <person name="Albert R."/>
            <person name="Binder M."/>
            <person name="Bloem J."/>
            <person name="Labutti K."/>
            <person name="Salamov A."/>
            <person name="Andreopoulos B."/>
            <person name="Baker S.E."/>
            <person name="Barry K."/>
            <person name="Bills G."/>
            <person name="Bluhm B.H."/>
            <person name="Cannon C."/>
            <person name="Castanera R."/>
            <person name="Culley D.E."/>
            <person name="Daum C."/>
            <person name="Ezra D."/>
            <person name="Gonzalez J.B."/>
            <person name="Henrissat B."/>
            <person name="Kuo A."/>
            <person name="Liang C."/>
            <person name="Lipzen A."/>
            <person name="Lutzoni F."/>
            <person name="Magnuson J."/>
            <person name="Mondo S."/>
            <person name="Nolan M."/>
            <person name="Ohm R."/>
            <person name="Pangilinan J."/>
            <person name="Park H.-J."/>
            <person name="Ramirez L."/>
            <person name="Alfaro M."/>
            <person name="Sun H."/>
            <person name="Tritt A."/>
            <person name="Yoshinaga Y."/>
            <person name="Zwiers L.-H."/>
            <person name="Turgeon B.G."/>
            <person name="Goodwin S.B."/>
            <person name="Spatafora J.W."/>
            <person name="Crous P.W."/>
            <person name="Grigoriev I.V."/>
        </authorList>
    </citation>
    <scope>NUCLEOTIDE SEQUENCE</scope>
    <source>
        <strain evidence="7 9">CBS 781.70</strain>
    </source>
</reference>
<name>A0A6G1FT88_9PEZI</name>
<protein>
    <submittedName>
        <fullName evidence="7 9">Rad1-domain-containing protein</fullName>
    </submittedName>
</protein>
<dbReference type="RefSeq" id="XP_033530533.1">
    <property type="nucleotide sequence ID" value="XM_033674137.1"/>
</dbReference>
<evidence type="ECO:0000313" key="8">
    <source>
        <dbReference type="Proteomes" id="UP000504638"/>
    </source>
</evidence>
<comment type="subcellular location">
    <subcellularLocation>
        <location evidence="1">Nucleus</location>
    </subcellularLocation>
</comment>
<evidence type="ECO:0000256" key="3">
    <source>
        <dbReference type="ARBA" id="ARBA00022763"/>
    </source>
</evidence>
<dbReference type="AlphaFoldDB" id="A0A6G1FT88"/>
<evidence type="ECO:0000256" key="5">
    <source>
        <dbReference type="ARBA" id="ARBA00023242"/>
    </source>
</evidence>
<dbReference type="OrthoDB" id="337581at2759"/>
<keyword evidence="4" id="KW-0234">DNA repair</keyword>
<evidence type="ECO:0000256" key="6">
    <source>
        <dbReference type="SAM" id="MobiDB-lite"/>
    </source>
</evidence>
<dbReference type="InterPro" id="IPR003021">
    <property type="entry name" value="Rad1_Rec1_Rad17"/>
</dbReference>
<dbReference type="PANTHER" id="PTHR10870">
    <property type="entry name" value="CELL CYCLE CHECKPOINT PROTEIN RAD1"/>
    <property type="match status" value="1"/>
</dbReference>
<keyword evidence="5" id="KW-0539">Nucleus</keyword>
<dbReference type="GO" id="GO:0006281">
    <property type="term" value="P:DNA repair"/>
    <property type="evidence" value="ECO:0007669"/>
    <property type="project" value="UniProtKB-KW"/>
</dbReference>
<reference evidence="9" key="3">
    <citation type="submission" date="2025-04" db="UniProtKB">
        <authorList>
            <consortium name="RefSeq"/>
        </authorList>
    </citation>
    <scope>IDENTIFICATION</scope>
    <source>
        <strain evidence="9">CBS 781.70</strain>
    </source>
</reference>
<dbReference type="Gene3D" id="3.70.10.10">
    <property type="match status" value="1"/>
</dbReference>
<keyword evidence="3" id="KW-0227">DNA damage</keyword>
<sequence length="340" mass="37095">MQQEADDDGDILFSAISNNVRALWQLLRCINFTKKARVYISNDGISFSVEETSVMDASVLLTKELFSTYRFNPPPQEEPEGGHDEANGSRSMTDTLPFEISLPALLETLQLFGITELSSTRSGRDFGSAPPAGPSAFDPRAIGMPCICRLSYTHVGAPLQIILTEGSVTTTCELTTYEPTSESSIPFDSADVALKVLVRSSVLYDAVNELAGTSSEKLLITASPRAPRLSLTAPGALGSALVEFTGEGESAENLLETFNLPYGVRITNEYKFDLIRKALRAMAMANKVSVRFDGQGVLSLQFLVEVDNAAGGKVTFVQFRFVPYLRENDSEEERPDYGED</sequence>
<feature type="region of interest" description="Disordered" evidence="6">
    <location>
        <begin position="70"/>
        <end position="93"/>
    </location>
</feature>
<keyword evidence="8" id="KW-1185">Reference proteome</keyword>
<evidence type="ECO:0000256" key="4">
    <source>
        <dbReference type="ARBA" id="ARBA00023204"/>
    </source>
</evidence>
<gene>
    <name evidence="7 9" type="ORF">P152DRAFT_175838</name>
</gene>
<dbReference type="InterPro" id="IPR046938">
    <property type="entry name" value="DNA_clamp_sf"/>
</dbReference>
<dbReference type="EMBL" id="ML975177">
    <property type="protein sequence ID" value="KAF1808902.1"/>
    <property type="molecule type" value="Genomic_DNA"/>
</dbReference>
<dbReference type="SUPFAM" id="SSF55979">
    <property type="entry name" value="DNA clamp"/>
    <property type="match status" value="1"/>
</dbReference>
<dbReference type="GO" id="GO:0030896">
    <property type="term" value="C:checkpoint clamp complex"/>
    <property type="evidence" value="ECO:0007669"/>
    <property type="project" value="TreeGrafter"/>
</dbReference>